<gene>
    <name evidence="1" type="ORF">Vadar_010931</name>
</gene>
<comment type="caution">
    <text evidence="1">The sequence shown here is derived from an EMBL/GenBank/DDBJ whole genome shotgun (WGS) entry which is preliminary data.</text>
</comment>
<reference evidence="1 2" key="1">
    <citation type="journal article" date="2021" name="Hortic Res">
        <title>High-quality reference genome and annotation aids understanding of berry development for evergreen blueberry (Vaccinium darrowii).</title>
        <authorList>
            <person name="Yu J."/>
            <person name="Hulse-Kemp A.M."/>
            <person name="Babiker E."/>
            <person name="Staton M."/>
        </authorList>
    </citation>
    <scope>NUCLEOTIDE SEQUENCE [LARGE SCALE GENOMIC DNA]</scope>
    <source>
        <strain evidence="2">cv. NJ 8807/NJ 8810</strain>
        <tissue evidence="1">Young leaf</tissue>
    </source>
</reference>
<proteinExistence type="predicted"/>
<accession>A0ACB7ZJV9</accession>
<sequence>MAGTQPAGVQDHLKLARDYAIEGLYDTSIIFFDGAIAQINKHLNTLDDPLIRSKWLNVKKALTEEVDVVKQLDAERRSFKEIPLGRRPPSPPISAKSSFVFQPLDEYPTSSGAPIDDPDVWRPPSRDSSSRRPTRAGQAATRKSPQDGAWARGSTKAGTTGRGAKAGNSSRSNTGIRASAAGKKGTGSGKSGKADALNDDGEDGKSKRGQYEGPDHDLAEMLERDVLDSTPGVRWDDVAGLTEAKRLLEEAVVLPLWMPEYFQGIRRPWKGVLMFGPPGTGKTLLAKAVATECGTTFFNVSSATLASKWRGESERMVRCLFDLARAYAPSTIFIDEIDSLCNARGASGEHESSRRVKSELLVQVDGVSNTSTNEDGSRKLVMVLAATNFPWDIDEALRRRLEKRIYIPLPNFESRKELIRINLRTVEVSTDVDIDQVARRTEGYSGDDLTNVCRDASLNGMRRKIAGKTRDEIKNMSKDEISKDPVAMCDFEEALTKVQPSVSAADIGRHEKWFSEFGSA</sequence>
<evidence type="ECO:0000313" key="1">
    <source>
        <dbReference type="EMBL" id="KAH7865766.1"/>
    </source>
</evidence>
<name>A0ACB7ZJV9_9ERIC</name>
<keyword evidence="2" id="KW-1185">Reference proteome</keyword>
<organism evidence="1 2">
    <name type="scientific">Vaccinium darrowii</name>
    <dbReference type="NCBI Taxonomy" id="229202"/>
    <lineage>
        <taxon>Eukaryota</taxon>
        <taxon>Viridiplantae</taxon>
        <taxon>Streptophyta</taxon>
        <taxon>Embryophyta</taxon>
        <taxon>Tracheophyta</taxon>
        <taxon>Spermatophyta</taxon>
        <taxon>Magnoliopsida</taxon>
        <taxon>eudicotyledons</taxon>
        <taxon>Gunneridae</taxon>
        <taxon>Pentapetalae</taxon>
        <taxon>asterids</taxon>
        <taxon>Ericales</taxon>
        <taxon>Ericaceae</taxon>
        <taxon>Vaccinioideae</taxon>
        <taxon>Vaccinieae</taxon>
        <taxon>Vaccinium</taxon>
    </lineage>
</organism>
<dbReference type="EMBL" id="CM037159">
    <property type="protein sequence ID" value="KAH7865766.1"/>
    <property type="molecule type" value="Genomic_DNA"/>
</dbReference>
<evidence type="ECO:0000313" key="2">
    <source>
        <dbReference type="Proteomes" id="UP000828048"/>
    </source>
</evidence>
<protein>
    <submittedName>
        <fullName evidence="1">Uncharacterized protein</fullName>
    </submittedName>
</protein>
<dbReference type="Proteomes" id="UP000828048">
    <property type="component" value="Chromosome 9"/>
</dbReference>